<dbReference type="Pfam" id="PF16079">
    <property type="entry name" value="Phage_holin_5_2"/>
    <property type="match status" value="1"/>
</dbReference>
<feature type="transmembrane region" description="Helical" evidence="1">
    <location>
        <begin position="6"/>
        <end position="24"/>
    </location>
</feature>
<dbReference type="InterPro" id="IPR032111">
    <property type="entry name" value="Clostridium_phage_holin"/>
</dbReference>
<reference evidence="2 3" key="1">
    <citation type="submission" date="2021-05" db="EMBL/GenBank/DDBJ databases">
        <title>Novel Bacillus species.</title>
        <authorList>
            <person name="Liu G."/>
        </authorList>
    </citation>
    <scope>NUCLEOTIDE SEQUENCE [LARGE SCALE GENOMIC DNA]</scope>
    <source>
        <strain evidence="2 3">FJAT-49705</strain>
    </source>
</reference>
<evidence type="ECO:0000256" key="1">
    <source>
        <dbReference type="SAM" id="Phobius"/>
    </source>
</evidence>
<protein>
    <submittedName>
        <fullName evidence="2">Phage holin family protein</fullName>
    </submittedName>
</protein>
<evidence type="ECO:0000313" key="3">
    <source>
        <dbReference type="Proteomes" id="UP000681027"/>
    </source>
</evidence>
<keyword evidence="1" id="KW-0472">Membrane</keyword>
<dbReference type="RefSeq" id="WP_213100806.1">
    <property type="nucleotide sequence ID" value="NZ_JAGYPM010000001.1"/>
</dbReference>
<keyword evidence="3" id="KW-1185">Reference proteome</keyword>
<feature type="transmembrane region" description="Helical" evidence="1">
    <location>
        <begin position="31"/>
        <end position="52"/>
    </location>
</feature>
<keyword evidence="1" id="KW-0812">Transmembrane</keyword>
<gene>
    <name evidence="2" type="ORF">KHA94_03875</name>
</gene>
<dbReference type="EMBL" id="JAGYPM010000001">
    <property type="protein sequence ID" value="MBS4189357.1"/>
    <property type="molecule type" value="Genomic_DNA"/>
</dbReference>
<sequence>MNLLEYLNQNYLMLVPALWVLGFAMKQTPAFPNWMIIWVLLFVSITVGSLTFGFSYEGLINGITAAGVAVLGHQMVKQALLGSSRKK</sequence>
<proteinExistence type="predicted"/>
<comment type="caution">
    <text evidence="2">The sequence shown here is derived from an EMBL/GenBank/DDBJ whole genome shotgun (WGS) entry which is preliminary data.</text>
</comment>
<name>A0ABS5NNH0_9BACI</name>
<accession>A0ABS5NNH0</accession>
<dbReference type="Proteomes" id="UP000681027">
    <property type="component" value="Unassembled WGS sequence"/>
</dbReference>
<organism evidence="2 3">
    <name type="scientific">Cytobacillus citreus</name>
    <dbReference type="NCBI Taxonomy" id="2833586"/>
    <lineage>
        <taxon>Bacteria</taxon>
        <taxon>Bacillati</taxon>
        <taxon>Bacillota</taxon>
        <taxon>Bacilli</taxon>
        <taxon>Bacillales</taxon>
        <taxon>Bacillaceae</taxon>
        <taxon>Cytobacillus</taxon>
    </lineage>
</organism>
<keyword evidence="1" id="KW-1133">Transmembrane helix</keyword>
<evidence type="ECO:0000313" key="2">
    <source>
        <dbReference type="EMBL" id="MBS4189357.1"/>
    </source>
</evidence>